<feature type="compositionally biased region" description="Polar residues" evidence="1">
    <location>
        <begin position="479"/>
        <end position="493"/>
    </location>
</feature>
<dbReference type="PANTHER" id="PTHR37487">
    <property type="entry name" value="CHROMOSOME 1, WHOLE GENOME SHOTGUN SEQUENCE"/>
    <property type="match status" value="1"/>
</dbReference>
<dbReference type="AlphaFoldDB" id="A0A074SCY6"/>
<dbReference type="OrthoDB" id="2527908at2759"/>
<keyword evidence="2" id="KW-0472">Membrane</keyword>
<evidence type="ECO:0000256" key="2">
    <source>
        <dbReference type="SAM" id="Phobius"/>
    </source>
</evidence>
<name>A0A074SCY6_9AGAM</name>
<comment type="caution">
    <text evidence="3">The sequence shown here is derived from an EMBL/GenBank/DDBJ whole genome shotgun (WGS) entry which is preliminary data.</text>
</comment>
<proteinExistence type="predicted"/>
<feature type="region of interest" description="Disordered" evidence="1">
    <location>
        <begin position="415"/>
        <end position="528"/>
    </location>
</feature>
<keyword evidence="2" id="KW-1133">Transmembrane helix</keyword>
<dbReference type="Proteomes" id="UP000027456">
    <property type="component" value="Unassembled WGS sequence"/>
</dbReference>
<feature type="transmembrane region" description="Helical" evidence="2">
    <location>
        <begin position="296"/>
        <end position="318"/>
    </location>
</feature>
<reference evidence="3 4" key="1">
    <citation type="submission" date="2013-12" db="EMBL/GenBank/DDBJ databases">
        <authorList>
            <person name="Cubeta M."/>
            <person name="Pakala S."/>
            <person name="Fedorova N."/>
            <person name="Thomas E."/>
            <person name="Dean R."/>
            <person name="Jabaji S."/>
            <person name="Neate S."/>
            <person name="Toda T."/>
            <person name="Tavantzis S."/>
            <person name="Vilgalys R."/>
            <person name="Bharathan N."/>
            <person name="Pakala S."/>
            <person name="Losada L.S."/>
            <person name="Zafar N."/>
            <person name="Nierman W."/>
        </authorList>
    </citation>
    <scope>NUCLEOTIDE SEQUENCE [LARGE SCALE GENOMIC DNA]</scope>
    <source>
        <strain evidence="3 4">123E</strain>
    </source>
</reference>
<keyword evidence="4" id="KW-1185">Reference proteome</keyword>
<accession>A0A074SCY6</accession>
<feature type="compositionally biased region" description="Basic and acidic residues" evidence="1">
    <location>
        <begin position="519"/>
        <end position="528"/>
    </location>
</feature>
<evidence type="ECO:0000313" key="4">
    <source>
        <dbReference type="Proteomes" id="UP000027456"/>
    </source>
</evidence>
<evidence type="ECO:0000313" key="3">
    <source>
        <dbReference type="EMBL" id="KEP55520.1"/>
    </source>
</evidence>
<keyword evidence="2 3" id="KW-0812">Transmembrane</keyword>
<feature type="compositionally biased region" description="Low complexity" evidence="1">
    <location>
        <begin position="449"/>
        <end position="459"/>
    </location>
</feature>
<dbReference type="PANTHER" id="PTHR37487:SF3">
    <property type="entry name" value="CLEAVAGE_POLYADENYLATION SPECIFICITY FACTOR A SUBUNIT N-TERMINAL DOMAIN-CONTAINING PROTEIN"/>
    <property type="match status" value="1"/>
</dbReference>
<organism evidence="3 4">
    <name type="scientific">Rhizoctonia solani 123E</name>
    <dbReference type="NCBI Taxonomy" id="1423351"/>
    <lineage>
        <taxon>Eukaryota</taxon>
        <taxon>Fungi</taxon>
        <taxon>Dikarya</taxon>
        <taxon>Basidiomycota</taxon>
        <taxon>Agaricomycotina</taxon>
        <taxon>Agaricomycetes</taxon>
        <taxon>Cantharellales</taxon>
        <taxon>Ceratobasidiaceae</taxon>
        <taxon>Rhizoctonia</taxon>
    </lineage>
</organism>
<dbReference type="EMBL" id="AZST01000005">
    <property type="protein sequence ID" value="KEP55520.1"/>
    <property type="molecule type" value="Genomic_DNA"/>
</dbReference>
<evidence type="ECO:0000256" key="1">
    <source>
        <dbReference type="SAM" id="MobiDB-lite"/>
    </source>
</evidence>
<dbReference type="HOGENOM" id="CLU_515954_0_0_1"/>
<protein>
    <submittedName>
        <fullName evidence="3">Putative transmembrane protein</fullName>
    </submittedName>
</protein>
<sequence>MVLWKSLLFSARPSLPSLYHSQRLFESEMSLPPWDQLTFTFGWDTETQTLRQCSTLRVNYDTEIAPGAVANPPPTPPYTLVVYAGGYRPFTLAIANTARNGTYPWLLNLPLGPRYIVGMTDSRGYTGGSSLVFAMTAGNESCILEPSPIVPASLSFTRTGAAQCGQVNYVMHNGTSPYQVEILPENHQRKTLYFATNKFGFTLDLTTGLNVYVAITDAAGNSGVDDLITVGTSVDNSCLRAAATVSVGRASAMYTGSGISMPSASPTSTSATITITATGRPFSGSNQSTGVSKAPIIAGVVAGIVGIAFIIFLAICIYHRRRRRAAAQAQPTMTQQQVNLPQNPHTYFGPLPVSQYPSVTQYPSAAVPQIQTPEPQIYAPVPYSTNQFMPVPSSAYTHLSAVPTHAPHMQGYQSGQTLLLDGTPSPDQSPYATSRFSQGTFTGSGGTSGLSSYTGTTEGQQRMASPSLPPGALPPHSNLGLTEQAWASQNTGNPLVRPFVGSPRSETASTLPPYGPADGKSHTPGPEK</sequence>
<gene>
    <name evidence="3" type="ORF">V565_004470</name>
</gene>